<feature type="compositionally biased region" description="Basic and acidic residues" evidence="1">
    <location>
        <begin position="761"/>
        <end position="770"/>
    </location>
</feature>
<gene>
    <name evidence="2" type="ORF">CXQ87_000028</name>
</gene>
<reference evidence="2 3" key="1">
    <citation type="submission" date="2017-12" db="EMBL/GenBank/DDBJ databases">
        <title>Genome Sequence of the Amphotericin B-resistant Candida duobushaemulonii strain, B09383.</title>
        <authorList>
            <person name="Chow N.A."/>
            <person name="Gade L."/>
            <person name="Batra D."/>
            <person name="Rowe L.A."/>
            <person name="Loparev V.N."/>
            <person name="Litvintseva A.P."/>
        </authorList>
    </citation>
    <scope>NUCLEOTIDE SEQUENCE [LARGE SCALE GENOMIC DNA]</scope>
    <source>
        <strain evidence="2 3">B09383</strain>
    </source>
</reference>
<feature type="compositionally biased region" description="Basic and acidic residues" evidence="1">
    <location>
        <begin position="782"/>
        <end position="791"/>
    </location>
</feature>
<feature type="compositionally biased region" description="Acidic residues" evidence="1">
    <location>
        <begin position="972"/>
        <end position="981"/>
    </location>
</feature>
<dbReference type="InterPro" id="IPR036249">
    <property type="entry name" value="Thioredoxin-like_sf"/>
</dbReference>
<feature type="compositionally biased region" description="Basic and acidic residues" evidence="1">
    <location>
        <begin position="700"/>
        <end position="717"/>
    </location>
</feature>
<feature type="compositionally biased region" description="Basic and acidic residues" evidence="1">
    <location>
        <begin position="857"/>
        <end position="886"/>
    </location>
</feature>
<proteinExistence type="predicted"/>
<dbReference type="VEuPathDB" id="FungiDB:CXQ87_000028"/>
<feature type="compositionally biased region" description="Basic and acidic residues" evidence="1">
    <location>
        <begin position="1160"/>
        <end position="1174"/>
    </location>
</feature>
<dbReference type="Proteomes" id="UP000244406">
    <property type="component" value="Unassembled WGS sequence"/>
</dbReference>
<feature type="compositionally biased region" description="Basic and acidic residues" evidence="1">
    <location>
        <begin position="905"/>
        <end position="950"/>
    </location>
</feature>
<feature type="region of interest" description="Disordered" evidence="1">
    <location>
        <begin position="1"/>
        <end position="60"/>
    </location>
</feature>
<feature type="region of interest" description="Disordered" evidence="1">
    <location>
        <begin position="190"/>
        <end position="332"/>
    </location>
</feature>
<feature type="compositionally biased region" description="Basic residues" evidence="1">
    <location>
        <begin position="42"/>
        <end position="51"/>
    </location>
</feature>
<feature type="compositionally biased region" description="Basic and acidic residues" evidence="1">
    <location>
        <begin position="1030"/>
        <end position="1071"/>
    </location>
</feature>
<feature type="region of interest" description="Disordered" evidence="1">
    <location>
        <begin position="655"/>
        <end position="677"/>
    </location>
</feature>
<dbReference type="GeneID" id="37000031"/>
<feature type="compositionally biased region" description="Basic and acidic residues" evidence="1">
    <location>
        <begin position="738"/>
        <end position="748"/>
    </location>
</feature>
<feature type="compositionally biased region" description="Basic and acidic residues" evidence="1">
    <location>
        <begin position="1124"/>
        <end position="1134"/>
    </location>
</feature>
<feature type="compositionally biased region" description="Polar residues" evidence="1">
    <location>
        <begin position="792"/>
        <end position="804"/>
    </location>
</feature>
<dbReference type="PROSITE" id="PS51354">
    <property type="entry name" value="GLUTAREDOXIN_2"/>
    <property type="match status" value="1"/>
</dbReference>
<dbReference type="SUPFAM" id="SSF52833">
    <property type="entry name" value="Thioredoxin-like"/>
    <property type="match status" value="1"/>
</dbReference>
<organism evidence="2 3">
    <name type="scientific">Candidozyma duobushaemuli</name>
    <dbReference type="NCBI Taxonomy" id="1231522"/>
    <lineage>
        <taxon>Eukaryota</taxon>
        <taxon>Fungi</taxon>
        <taxon>Dikarya</taxon>
        <taxon>Ascomycota</taxon>
        <taxon>Saccharomycotina</taxon>
        <taxon>Pichiomycetes</taxon>
        <taxon>Metschnikowiaceae</taxon>
        <taxon>Candidozyma</taxon>
    </lineage>
</organism>
<feature type="compositionally biased region" description="Basic and acidic residues" evidence="1">
    <location>
        <begin position="291"/>
        <end position="312"/>
    </location>
</feature>
<sequence length="1318" mass="144241">MDIEEQIEKAEKLETPSLVGSSIRSADDSVHQNYIHPEKYKGRSKSKPKKHSILDSSIGASLDDLINEGALLGSEEDFDKFLDDTGKIKSDAKYAPEKKKPQEESSSESTPQKEAPKASDEPLEPQVKLSSVDPESVPISASSTVDNEKTEPKEDSIYENDDFSAPNLSEYQLDHQIADHSDLLSSVQSYDLSKLPSSNDRERSKSNNLADLPARVPSNTRASPARRAPALGKQLDFGENANIRSSDSLHSPYFASYERSPSRSRTGFRDKSSDRDTRSTSSSTTSNPHLARGDTYKNIHPDTPLKYERPADFDVDEEEEDSRATRHSKPTMGESIAAAEEENLKAFHGEQGLTRDPSLVTTGDYTNFNVDTVNHNLDEASLYSVRSESSTNYLRSISRSRSRQPRHNVDSINEKNDANHEELAQEGALISDDPFDQVEDLDNVMKNVVSPSKKQDASDIADSQKKPAEKAPSLAETSITEDAEPKATTALTSEEIEEESKDTIEADESSKDISKHDESSNIPLSKKSQSEALSEDTSAKEAIEEESEKAPVSDVAAEEKDAETKEQLIDESAPTVTANDIKIDDSKADHEVHRDIAPEVSEEAPKSSESVEIDESAEDKIKEAKEQLIAEEAPAVTAKDIKIDDSKADHEVHRDIAPEVSEEAPKSSESVEIDESAEDKIKEAKEQLIAEEAPAVTAKDIKIDDSKADHEVHRDIAPEVSEEAPKSSESVEIDESAEDKIKEAKEQLIAEEAPTVTAADIKLDKNETRVVNESTEDASELATEKDGKDNEFSATALESSTKSIVQEADEPSEKASAKNLDTTADDEISGTTESKEVPSEEEETKPNLVSEPVPNVSDKEEAKDIKAEEDPTPEDKDATEEEERKPSLITEGGIEEDEHAAEPGQKLDKSVDEEGNSVEEKSETVKDGVETDEHGAKVPVIDFEKEKENVAPETDAPATQPSLIGETANDDKELEAEDAEAAEATTGKDVPEPATVVEKEGSKYDSEKDTTIEPASETALPKEAASTEPEADRELKKDEGDVVEEKAPETEGEIVDIKNDDVPTDSQKVKATEIVAEEEQEKQGADDESPEQESEAQESEAADAPTEETTNDAEEEEAAQASKETTKDATKDEAVVISTKEAEEEELPKSEKTSTTAPTDVKDDSEVKDKEVVQEKSTPQAASQGWFGSIKQGLGAVVGGGAAAAAADTKKDDEFGVSQEELRKHLQSLPVYIYTSLAGGMQIMQRTNRLTTILTANGVKFEYRDLGTDEEAKKIWRRYASGKTLPGVVRGDDFIGNWQEIDELNEEYMLTQRLWEEL</sequence>
<dbReference type="RefSeq" id="XP_025338088.1">
    <property type="nucleotide sequence ID" value="XM_025478615.1"/>
</dbReference>
<evidence type="ECO:0000313" key="2">
    <source>
        <dbReference type="EMBL" id="PVH17148.1"/>
    </source>
</evidence>
<name>A0A2V1AGV2_9ASCO</name>
<protein>
    <submittedName>
        <fullName evidence="2">Uncharacterized protein</fullName>
    </submittedName>
</protein>
<feature type="compositionally biased region" description="Acidic residues" evidence="1">
    <location>
        <begin position="1075"/>
        <end position="1118"/>
    </location>
</feature>
<feature type="compositionally biased region" description="Basic and acidic residues" evidence="1">
    <location>
        <begin position="89"/>
        <end position="103"/>
    </location>
</feature>
<feature type="compositionally biased region" description="Basic and acidic residues" evidence="1">
    <location>
        <begin position="407"/>
        <end position="419"/>
    </location>
</feature>
<feature type="compositionally biased region" description="Polar residues" evidence="1">
    <location>
        <begin position="520"/>
        <end position="536"/>
    </location>
</feature>
<feature type="compositionally biased region" description="Basic and acidic residues" evidence="1">
    <location>
        <begin position="997"/>
        <end position="1011"/>
    </location>
</feature>
<feature type="compositionally biased region" description="Basic and acidic residues" evidence="1">
    <location>
        <begin position="453"/>
        <end position="469"/>
    </location>
</feature>
<feature type="compositionally biased region" description="Basic and acidic residues" evidence="1">
    <location>
        <begin position="501"/>
        <end position="519"/>
    </location>
</feature>
<dbReference type="Pfam" id="PF04908">
    <property type="entry name" value="SH3BGR"/>
    <property type="match status" value="1"/>
</dbReference>
<feature type="compositionally biased region" description="Polar residues" evidence="1">
    <location>
        <begin position="385"/>
        <end position="394"/>
    </location>
</feature>
<feature type="compositionally biased region" description="Basic and acidic residues" evidence="1">
    <location>
        <begin position="557"/>
        <end position="568"/>
    </location>
</feature>
<feature type="compositionally biased region" description="Basic and acidic residues" evidence="1">
    <location>
        <begin position="1"/>
        <end position="14"/>
    </location>
</feature>
<feature type="region of interest" description="Disordered" evidence="1">
    <location>
        <begin position="441"/>
        <end position="617"/>
    </location>
</feature>
<evidence type="ECO:0000313" key="3">
    <source>
        <dbReference type="Proteomes" id="UP000244406"/>
    </source>
</evidence>
<dbReference type="Gene3D" id="3.40.30.10">
    <property type="entry name" value="Glutaredoxin"/>
    <property type="match status" value="1"/>
</dbReference>
<feature type="compositionally biased region" description="Basic and acidic residues" evidence="1">
    <location>
        <begin position="146"/>
        <end position="156"/>
    </location>
</feature>
<dbReference type="InterPro" id="IPR006993">
    <property type="entry name" value="Glut_rich_SH3-bd"/>
</dbReference>
<dbReference type="EMBL" id="PKFP01000008">
    <property type="protein sequence ID" value="PVH17148.1"/>
    <property type="molecule type" value="Genomic_DNA"/>
</dbReference>
<feature type="region of interest" description="Disordered" evidence="1">
    <location>
        <begin position="385"/>
        <end position="419"/>
    </location>
</feature>
<evidence type="ECO:0000256" key="1">
    <source>
        <dbReference type="SAM" id="MobiDB-lite"/>
    </source>
</evidence>
<feature type="compositionally biased region" description="Basic and acidic residues" evidence="1">
    <location>
        <begin position="267"/>
        <end position="278"/>
    </location>
</feature>
<comment type="caution">
    <text evidence="2">The sequence shown here is derived from an EMBL/GenBank/DDBJ whole genome shotgun (WGS) entry which is preliminary data.</text>
</comment>
<keyword evidence="3" id="KW-1185">Reference proteome</keyword>
<feature type="compositionally biased region" description="Basic and acidic residues" evidence="1">
    <location>
        <begin position="581"/>
        <end position="597"/>
    </location>
</feature>
<feature type="region of interest" description="Disordered" evidence="1">
    <location>
        <begin position="89"/>
        <end position="174"/>
    </location>
</feature>
<feature type="compositionally biased region" description="Basic and acidic residues" evidence="1">
    <location>
        <begin position="25"/>
        <end position="41"/>
    </location>
</feature>
<feature type="region of interest" description="Disordered" evidence="1">
    <location>
        <begin position="700"/>
        <end position="1180"/>
    </location>
</feature>
<accession>A0A2V1AGV2</accession>